<evidence type="ECO:0000256" key="1">
    <source>
        <dbReference type="SAM" id="Phobius"/>
    </source>
</evidence>
<accession>A0A9W6ZFZ8</accession>
<keyword evidence="1" id="KW-0812">Transmembrane</keyword>
<feature type="transmembrane region" description="Helical" evidence="1">
    <location>
        <begin position="382"/>
        <end position="402"/>
    </location>
</feature>
<reference evidence="3" key="1">
    <citation type="journal article" date="2023" name="Commun. Biol.">
        <title>Genome analysis of Parmales, the sister group of diatoms, reveals the evolutionary specialization of diatoms from phago-mixotrophs to photoautotrophs.</title>
        <authorList>
            <person name="Ban H."/>
            <person name="Sato S."/>
            <person name="Yoshikawa S."/>
            <person name="Yamada K."/>
            <person name="Nakamura Y."/>
            <person name="Ichinomiya M."/>
            <person name="Sato N."/>
            <person name="Blanc-Mathieu R."/>
            <person name="Endo H."/>
            <person name="Kuwata A."/>
            <person name="Ogata H."/>
        </authorList>
    </citation>
    <scope>NUCLEOTIDE SEQUENCE [LARGE SCALE GENOMIC DNA]</scope>
</reference>
<feature type="transmembrane region" description="Helical" evidence="1">
    <location>
        <begin position="105"/>
        <end position="127"/>
    </location>
</feature>
<gene>
    <name evidence="2" type="ORF">TL16_g00818</name>
</gene>
<organism evidence="2 3">
    <name type="scientific">Triparma laevis f. inornata</name>
    <dbReference type="NCBI Taxonomy" id="1714386"/>
    <lineage>
        <taxon>Eukaryota</taxon>
        <taxon>Sar</taxon>
        <taxon>Stramenopiles</taxon>
        <taxon>Ochrophyta</taxon>
        <taxon>Bolidophyceae</taxon>
        <taxon>Parmales</taxon>
        <taxon>Triparmaceae</taxon>
        <taxon>Triparma</taxon>
    </lineage>
</organism>
<evidence type="ECO:0000313" key="2">
    <source>
        <dbReference type="EMBL" id="GMH50602.1"/>
    </source>
</evidence>
<comment type="caution">
    <text evidence="2">The sequence shown here is derived from an EMBL/GenBank/DDBJ whole genome shotgun (WGS) entry which is preliminary data.</text>
</comment>
<sequence length="497" mass="56230">MLRQDITFFLKFFNETMKSRKMLSAAPKAKSAKGVERFSSIQECSLLARGFDYLSKTHDDEGDAVGEFMKSYPIIKEVNERHPLLEEFLIRTSVRLSSDSRNYAAIRLFLGVVLSTFDSATDVYMYFEYRNAGELGYANATLTTLLLNLSLQLFMSFMQNRKTSKRKRFFEALYVVTLIKPGVDAYRVAIGAEQEIDTLTDPKTEMVTHKGLELFTEAIPGTCIQMYAFFAGSTHSSAATFSLFTSVITASFTSTGISYDLDTDRVKRTLGPDFYGYTPGGAKKIIVVACMFFMSMCQLGSKAFVCALCAVTSKFVLLAYLLIDMALFFALKLVRKDFMYWPQINGKSGFVVSAMMRVGVKIIADFTGLVQLRHPYELGGYYWAWTLLSTPIVGYFFGYRYLEFVGSEAGKKADLTLVLTSKEVYGVVTALCVFQFSLCGLFLRNINQRYLKTFYSTCTGNIKCTQMFTHSDEEEMKVQIFTYSRYKWSSIEGEAIE</sequence>
<feature type="transmembrane region" description="Helical" evidence="1">
    <location>
        <begin position="303"/>
        <end position="330"/>
    </location>
</feature>
<dbReference type="AlphaFoldDB" id="A0A9W6ZFZ8"/>
<dbReference type="Proteomes" id="UP001162640">
    <property type="component" value="Unassembled WGS sequence"/>
</dbReference>
<feature type="transmembrane region" description="Helical" evidence="1">
    <location>
        <begin position="424"/>
        <end position="443"/>
    </location>
</feature>
<protein>
    <submittedName>
        <fullName evidence="2">Uncharacterized protein</fullName>
    </submittedName>
</protein>
<dbReference type="EMBL" id="BLQM01000016">
    <property type="protein sequence ID" value="GMH50602.1"/>
    <property type="molecule type" value="Genomic_DNA"/>
</dbReference>
<proteinExistence type="predicted"/>
<name>A0A9W6ZFZ8_9STRA</name>
<evidence type="ECO:0000313" key="3">
    <source>
        <dbReference type="Proteomes" id="UP001162640"/>
    </source>
</evidence>
<feature type="transmembrane region" description="Helical" evidence="1">
    <location>
        <begin position="139"/>
        <end position="158"/>
    </location>
</feature>
<keyword evidence="1" id="KW-1133">Transmembrane helix</keyword>
<keyword evidence="1" id="KW-0472">Membrane</keyword>